<dbReference type="RefSeq" id="WP_189826234.1">
    <property type="nucleotide sequence ID" value="NZ_BMVC01000015.1"/>
</dbReference>
<evidence type="ECO:0000313" key="3">
    <source>
        <dbReference type="EMBL" id="GHD09149.1"/>
    </source>
</evidence>
<dbReference type="EMBL" id="BMVC01000015">
    <property type="protein sequence ID" value="GHD09149.1"/>
    <property type="molecule type" value="Genomic_DNA"/>
</dbReference>
<protein>
    <submittedName>
        <fullName evidence="3">Lipoprotein</fullName>
    </submittedName>
</protein>
<feature type="chain" id="PRO_5039534328" evidence="2">
    <location>
        <begin position="24"/>
        <end position="168"/>
    </location>
</feature>
<keyword evidence="3" id="KW-0449">Lipoprotein</keyword>
<reference evidence="3" key="1">
    <citation type="journal article" date="2014" name="Int. J. Syst. Evol. Microbiol.">
        <title>Complete genome sequence of Corynebacterium casei LMG S-19264T (=DSM 44701T), isolated from a smear-ripened cheese.</title>
        <authorList>
            <consortium name="US DOE Joint Genome Institute (JGI-PGF)"/>
            <person name="Walter F."/>
            <person name="Albersmeier A."/>
            <person name="Kalinowski J."/>
            <person name="Ruckert C."/>
        </authorList>
    </citation>
    <scope>NUCLEOTIDE SEQUENCE</scope>
    <source>
        <strain evidence="3">JCM 4637</strain>
    </source>
</reference>
<keyword evidence="2" id="KW-0732">Signal</keyword>
<dbReference type="PROSITE" id="PS51257">
    <property type="entry name" value="PROKAR_LIPOPROTEIN"/>
    <property type="match status" value="1"/>
</dbReference>
<name>A0A919CCY1_9ACTN</name>
<proteinExistence type="predicted"/>
<comment type="caution">
    <text evidence="3">The sequence shown here is derived from an EMBL/GenBank/DDBJ whole genome shotgun (WGS) entry which is preliminary data.</text>
</comment>
<feature type="signal peptide" evidence="2">
    <location>
        <begin position="1"/>
        <end position="23"/>
    </location>
</feature>
<feature type="compositionally biased region" description="Low complexity" evidence="1">
    <location>
        <begin position="104"/>
        <end position="113"/>
    </location>
</feature>
<evidence type="ECO:0000313" key="4">
    <source>
        <dbReference type="Proteomes" id="UP000638353"/>
    </source>
</evidence>
<reference evidence="3" key="2">
    <citation type="submission" date="2020-09" db="EMBL/GenBank/DDBJ databases">
        <authorList>
            <person name="Sun Q."/>
            <person name="Ohkuma M."/>
        </authorList>
    </citation>
    <scope>NUCLEOTIDE SEQUENCE</scope>
    <source>
        <strain evidence="3">JCM 4637</strain>
    </source>
</reference>
<sequence>MTRTAATLLVGVAVSAVSGCVSAGAGQPAPPAAQSPAAQQPRPPQLPHLIGNGGDPEELVEAPVHEVLEAALLPSERAPEPAAAPPVPREPRHHADTDAPAQPPARRAAAPESAPHKKPKPHHEPDRKKPALPKLPTSAADVCALGTGYGGWKPNSPEARICRETYGG</sequence>
<dbReference type="Proteomes" id="UP000638353">
    <property type="component" value="Unassembled WGS sequence"/>
</dbReference>
<accession>A0A919CCY1</accession>
<dbReference type="AlphaFoldDB" id="A0A919CCY1"/>
<gene>
    <name evidence="3" type="ORF">GCM10010334_63190</name>
</gene>
<feature type="region of interest" description="Disordered" evidence="1">
    <location>
        <begin position="23"/>
        <end position="168"/>
    </location>
</feature>
<organism evidence="3 4">
    <name type="scientific">Streptomyces finlayi</name>
    <dbReference type="NCBI Taxonomy" id="67296"/>
    <lineage>
        <taxon>Bacteria</taxon>
        <taxon>Bacillati</taxon>
        <taxon>Actinomycetota</taxon>
        <taxon>Actinomycetes</taxon>
        <taxon>Kitasatosporales</taxon>
        <taxon>Streptomycetaceae</taxon>
        <taxon>Streptomyces</taxon>
    </lineage>
</organism>
<evidence type="ECO:0000256" key="1">
    <source>
        <dbReference type="SAM" id="MobiDB-lite"/>
    </source>
</evidence>
<evidence type="ECO:0000256" key="2">
    <source>
        <dbReference type="SAM" id="SignalP"/>
    </source>
</evidence>